<sequence length="408" mass="44340">MTADMTTHAQQLRHCLVDTLAQGLTRRGLTLPADIERALRTVPRDKFVPEISLEQAYADTAVVTKRRQDGTGISSVSAPNMITDMLVQAHGTRGLAGAHVLEIGSGGYNAALLRELVGESGSVTTVDIDPEVTDRARRCLDAAGYRDVTVMCADAEYAVEDGRRYDLIIVTVGAWDIPPAWIRQLTDSGVLVVPLRTYGTTRSWELRRSGDRLISLGNMLAGFVPMQGAGQREGRSIALHEHVSLWLNEIDQQEFDGSHLDGVFAHERCEIASGVIVPGGRRSADLDLWLATRLPGFAMMISQQAAITSGLVGPASPFGTPALAHGASLAYRGRLRPLSDTEFEYVVYGHGPEADQAARQMADQIRAWDTAGRPAPTLHVTPIDAPDHQLPEGQVLTKRHSRLVFAWT</sequence>
<dbReference type="OrthoDB" id="4035289at2"/>
<dbReference type="PANTHER" id="PTHR11579:SF0">
    <property type="entry name" value="PROTEIN-L-ISOASPARTATE(D-ASPARTATE) O-METHYLTRANSFERASE"/>
    <property type="match status" value="1"/>
</dbReference>
<dbReference type="InterPro" id="IPR000682">
    <property type="entry name" value="PCMT"/>
</dbReference>
<evidence type="ECO:0000256" key="1">
    <source>
        <dbReference type="ARBA" id="ARBA00004496"/>
    </source>
</evidence>
<reference evidence="13" key="1">
    <citation type="submission" date="2016-10" db="EMBL/GenBank/DDBJ databases">
        <authorList>
            <person name="Varghese N."/>
            <person name="Submissions S."/>
        </authorList>
    </citation>
    <scope>NUCLEOTIDE SEQUENCE [LARGE SCALE GENOMIC DNA]</scope>
    <source>
        <strain evidence="13">CGMCC 4.3525</strain>
    </source>
</reference>
<accession>A0A1H9W465</accession>
<dbReference type="EMBL" id="FOFR01000030">
    <property type="protein sequence ID" value="SES28487.1"/>
    <property type="molecule type" value="Genomic_DNA"/>
</dbReference>
<evidence type="ECO:0000256" key="10">
    <source>
        <dbReference type="ARBA" id="ARBA00031323"/>
    </source>
</evidence>
<evidence type="ECO:0000256" key="11">
    <source>
        <dbReference type="ARBA" id="ARBA00031350"/>
    </source>
</evidence>
<dbReference type="SUPFAM" id="SSF53335">
    <property type="entry name" value="S-adenosyl-L-methionine-dependent methyltransferases"/>
    <property type="match status" value="1"/>
</dbReference>
<dbReference type="EC" id="2.1.1.77" evidence="3"/>
<dbReference type="InterPro" id="IPR029063">
    <property type="entry name" value="SAM-dependent_MTases_sf"/>
</dbReference>
<evidence type="ECO:0000313" key="12">
    <source>
        <dbReference type="EMBL" id="SES28487.1"/>
    </source>
</evidence>
<organism evidence="12 13">
    <name type="scientific">Lentzea xinjiangensis</name>
    <dbReference type="NCBI Taxonomy" id="402600"/>
    <lineage>
        <taxon>Bacteria</taxon>
        <taxon>Bacillati</taxon>
        <taxon>Actinomycetota</taxon>
        <taxon>Actinomycetes</taxon>
        <taxon>Pseudonocardiales</taxon>
        <taxon>Pseudonocardiaceae</taxon>
        <taxon>Lentzea</taxon>
    </lineage>
</organism>
<dbReference type="InterPro" id="IPR027573">
    <property type="entry name" value="Methyltran_FxLD"/>
</dbReference>
<proteinExistence type="inferred from homology"/>
<dbReference type="NCBIfam" id="TIGR04364">
    <property type="entry name" value="methyltran_FxLD"/>
    <property type="match status" value="1"/>
</dbReference>
<evidence type="ECO:0000256" key="8">
    <source>
        <dbReference type="ARBA" id="ARBA00022691"/>
    </source>
</evidence>
<dbReference type="PANTHER" id="PTHR11579">
    <property type="entry name" value="PROTEIN-L-ISOASPARTATE O-METHYLTRANSFERASE"/>
    <property type="match status" value="1"/>
</dbReference>
<keyword evidence="8" id="KW-0949">S-adenosyl-L-methionine</keyword>
<evidence type="ECO:0000256" key="7">
    <source>
        <dbReference type="ARBA" id="ARBA00022679"/>
    </source>
</evidence>
<evidence type="ECO:0000256" key="2">
    <source>
        <dbReference type="ARBA" id="ARBA00005369"/>
    </source>
</evidence>
<evidence type="ECO:0000256" key="5">
    <source>
        <dbReference type="ARBA" id="ARBA00022490"/>
    </source>
</evidence>
<dbReference type="GO" id="GO:0005737">
    <property type="term" value="C:cytoplasm"/>
    <property type="evidence" value="ECO:0007669"/>
    <property type="project" value="UniProtKB-SubCell"/>
</dbReference>
<protein>
    <recommendedName>
        <fullName evidence="4">Protein-L-isoaspartate O-methyltransferase</fullName>
        <ecNumber evidence="3">2.1.1.77</ecNumber>
    </recommendedName>
    <alternativeName>
        <fullName evidence="11">L-isoaspartyl protein carboxyl methyltransferase</fullName>
    </alternativeName>
    <alternativeName>
        <fullName evidence="9">Protein L-isoaspartyl methyltransferase</fullName>
    </alternativeName>
    <alternativeName>
        <fullName evidence="10">Protein-beta-aspartate methyltransferase</fullName>
    </alternativeName>
</protein>
<dbReference type="STRING" id="402600.SAMN05216188_13055"/>
<dbReference type="Pfam" id="PF01135">
    <property type="entry name" value="PCMT"/>
    <property type="match status" value="1"/>
</dbReference>
<keyword evidence="5" id="KW-0963">Cytoplasm</keyword>
<keyword evidence="6 12" id="KW-0489">Methyltransferase</keyword>
<keyword evidence="13" id="KW-1185">Reference proteome</keyword>
<keyword evidence="7 12" id="KW-0808">Transferase</keyword>
<dbReference type="Gene3D" id="3.40.50.150">
    <property type="entry name" value="Vaccinia Virus protein VP39"/>
    <property type="match status" value="1"/>
</dbReference>
<gene>
    <name evidence="12" type="ORF">SAMN05216188_13055</name>
</gene>
<dbReference type="CDD" id="cd02440">
    <property type="entry name" value="AdoMet_MTases"/>
    <property type="match status" value="1"/>
</dbReference>
<evidence type="ECO:0000256" key="9">
    <source>
        <dbReference type="ARBA" id="ARBA00030757"/>
    </source>
</evidence>
<evidence type="ECO:0000256" key="4">
    <source>
        <dbReference type="ARBA" id="ARBA00013346"/>
    </source>
</evidence>
<name>A0A1H9W465_9PSEU</name>
<dbReference type="RefSeq" id="WP_089960989.1">
    <property type="nucleotide sequence ID" value="NZ_FOFR01000030.1"/>
</dbReference>
<comment type="similarity">
    <text evidence="2">Belongs to the methyltransferase superfamily. L-isoaspartyl/D-aspartyl protein methyltransferase family.</text>
</comment>
<evidence type="ECO:0000313" key="13">
    <source>
        <dbReference type="Proteomes" id="UP000199352"/>
    </source>
</evidence>
<dbReference type="GO" id="GO:0032259">
    <property type="term" value="P:methylation"/>
    <property type="evidence" value="ECO:0007669"/>
    <property type="project" value="UniProtKB-KW"/>
</dbReference>
<dbReference type="AlphaFoldDB" id="A0A1H9W465"/>
<evidence type="ECO:0000256" key="3">
    <source>
        <dbReference type="ARBA" id="ARBA00011890"/>
    </source>
</evidence>
<comment type="subcellular location">
    <subcellularLocation>
        <location evidence="1">Cytoplasm</location>
    </subcellularLocation>
</comment>
<dbReference type="GO" id="GO:0004719">
    <property type="term" value="F:protein-L-isoaspartate (D-aspartate) O-methyltransferase activity"/>
    <property type="evidence" value="ECO:0007669"/>
    <property type="project" value="UniProtKB-EC"/>
</dbReference>
<dbReference type="Proteomes" id="UP000199352">
    <property type="component" value="Unassembled WGS sequence"/>
</dbReference>
<evidence type="ECO:0000256" key="6">
    <source>
        <dbReference type="ARBA" id="ARBA00022603"/>
    </source>
</evidence>